<accession>A0A2R3Z1U3</accession>
<dbReference type="AlphaFoldDB" id="A0A2R3Z1U3"/>
<dbReference type="GO" id="GO:0003677">
    <property type="term" value="F:DNA binding"/>
    <property type="evidence" value="ECO:0007669"/>
    <property type="project" value="InterPro"/>
</dbReference>
<dbReference type="Proteomes" id="UP000241507">
    <property type="component" value="Chromosome"/>
</dbReference>
<dbReference type="KEGG" id="grs:C7S20_02615"/>
<keyword evidence="3" id="KW-1185">Reference proteome</keyword>
<dbReference type="OrthoDB" id="678057at2"/>
<dbReference type="PROSITE" id="PS50943">
    <property type="entry name" value="HTH_CROC1"/>
    <property type="match status" value="1"/>
</dbReference>
<dbReference type="RefSeq" id="WP_107011019.1">
    <property type="nucleotide sequence ID" value="NZ_CP028136.1"/>
</dbReference>
<organism evidence="2 3">
    <name type="scientific">Christiangramia fulva</name>
    <dbReference type="NCBI Taxonomy" id="2126553"/>
    <lineage>
        <taxon>Bacteria</taxon>
        <taxon>Pseudomonadati</taxon>
        <taxon>Bacteroidota</taxon>
        <taxon>Flavobacteriia</taxon>
        <taxon>Flavobacteriales</taxon>
        <taxon>Flavobacteriaceae</taxon>
        <taxon>Christiangramia</taxon>
    </lineage>
</organism>
<dbReference type="Pfam" id="PF01381">
    <property type="entry name" value="HTH_3"/>
    <property type="match status" value="1"/>
</dbReference>
<dbReference type="SUPFAM" id="SSF47413">
    <property type="entry name" value="lambda repressor-like DNA-binding domains"/>
    <property type="match status" value="1"/>
</dbReference>
<evidence type="ECO:0000259" key="1">
    <source>
        <dbReference type="PROSITE" id="PS50943"/>
    </source>
</evidence>
<reference evidence="3" key="1">
    <citation type="submission" date="2018-03" db="EMBL/GenBank/DDBJ databases">
        <title>Gramella fulva sp. nov., isolated from a dry surface of tidal flat.</title>
        <authorList>
            <person name="Hwang S.H."/>
            <person name="Hwang W.M."/>
            <person name="Kang K."/>
            <person name="Ahn T.-Y."/>
        </authorList>
    </citation>
    <scope>NUCLEOTIDE SEQUENCE [LARGE SCALE GENOMIC DNA]</scope>
    <source>
        <strain evidence="3">SH35</strain>
    </source>
</reference>
<gene>
    <name evidence="2" type="ORF">C7S20_02615</name>
</gene>
<proteinExistence type="predicted"/>
<evidence type="ECO:0000313" key="2">
    <source>
        <dbReference type="EMBL" id="AVR44241.1"/>
    </source>
</evidence>
<dbReference type="SMART" id="SM00530">
    <property type="entry name" value="HTH_XRE"/>
    <property type="match status" value="1"/>
</dbReference>
<dbReference type="InterPro" id="IPR001387">
    <property type="entry name" value="Cro/C1-type_HTH"/>
</dbReference>
<evidence type="ECO:0000313" key="3">
    <source>
        <dbReference type="Proteomes" id="UP000241507"/>
    </source>
</evidence>
<feature type="domain" description="HTH cro/C1-type" evidence="1">
    <location>
        <begin position="23"/>
        <end position="72"/>
    </location>
</feature>
<dbReference type="EMBL" id="CP028136">
    <property type="protein sequence ID" value="AVR44241.1"/>
    <property type="molecule type" value="Genomic_DNA"/>
</dbReference>
<dbReference type="InterPro" id="IPR010982">
    <property type="entry name" value="Lambda_DNA-bd_dom_sf"/>
</dbReference>
<name>A0A2R3Z1U3_9FLAO</name>
<protein>
    <submittedName>
        <fullName evidence="2">XRE family transcriptional regulator</fullName>
    </submittedName>
</protein>
<dbReference type="CDD" id="cd00093">
    <property type="entry name" value="HTH_XRE"/>
    <property type="match status" value="1"/>
</dbReference>
<dbReference type="Gene3D" id="1.10.260.40">
    <property type="entry name" value="lambda repressor-like DNA-binding domains"/>
    <property type="match status" value="1"/>
</dbReference>
<sequence length="80" mass="9227">MVGNNLDRNLVAFGKKVKYYRTKEKKLSLRGLAKRCDVEHSKIAKIEKGQVKIQLPTVFELAKGLEIHPKELFNFEVNLD</sequence>